<comment type="caution">
    <text evidence="2">The sequence shown here is derived from an EMBL/GenBank/DDBJ whole genome shotgun (WGS) entry which is preliminary data.</text>
</comment>
<feature type="region of interest" description="Disordered" evidence="1">
    <location>
        <begin position="1"/>
        <end position="24"/>
    </location>
</feature>
<dbReference type="AlphaFoldDB" id="A0A9J5YIX4"/>
<dbReference type="Proteomes" id="UP000824120">
    <property type="component" value="Chromosome 6"/>
</dbReference>
<evidence type="ECO:0000313" key="2">
    <source>
        <dbReference type="EMBL" id="KAG5599148.1"/>
    </source>
</evidence>
<protein>
    <submittedName>
        <fullName evidence="2">Uncharacterized protein</fullName>
    </submittedName>
</protein>
<keyword evidence="3" id="KW-1185">Reference proteome</keyword>
<organism evidence="2 3">
    <name type="scientific">Solanum commersonii</name>
    <name type="common">Commerson's wild potato</name>
    <name type="synonym">Commerson's nightshade</name>
    <dbReference type="NCBI Taxonomy" id="4109"/>
    <lineage>
        <taxon>Eukaryota</taxon>
        <taxon>Viridiplantae</taxon>
        <taxon>Streptophyta</taxon>
        <taxon>Embryophyta</taxon>
        <taxon>Tracheophyta</taxon>
        <taxon>Spermatophyta</taxon>
        <taxon>Magnoliopsida</taxon>
        <taxon>eudicotyledons</taxon>
        <taxon>Gunneridae</taxon>
        <taxon>Pentapetalae</taxon>
        <taxon>asterids</taxon>
        <taxon>lamiids</taxon>
        <taxon>Solanales</taxon>
        <taxon>Solanaceae</taxon>
        <taxon>Solanoideae</taxon>
        <taxon>Solaneae</taxon>
        <taxon>Solanum</taxon>
    </lineage>
</organism>
<accession>A0A9J5YIX4</accession>
<reference evidence="2 3" key="1">
    <citation type="submission" date="2020-09" db="EMBL/GenBank/DDBJ databases">
        <title>De no assembly of potato wild relative species, Solanum commersonii.</title>
        <authorList>
            <person name="Cho K."/>
        </authorList>
    </citation>
    <scope>NUCLEOTIDE SEQUENCE [LARGE SCALE GENOMIC DNA]</scope>
    <source>
        <strain evidence="2">LZ3.2</strain>
        <tissue evidence="2">Leaf</tissue>
    </source>
</reference>
<dbReference type="OrthoDB" id="1304528at2759"/>
<gene>
    <name evidence="2" type="ORF">H5410_030518</name>
</gene>
<dbReference type="EMBL" id="JACXVP010000006">
    <property type="protein sequence ID" value="KAG5599148.1"/>
    <property type="molecule type" value="Genomic_DNA"/>
</dbReference>
<feature type="compositionally biased region" description="Polar residues" evidence="1">
    <location>
        <begin position="1"/>
        <end position="11"/>
    </location>
</feature>
<evidence type="ECO:0000313" key="3">
    <source>
        <dbReference type="Proteomes" id="UP000824120"/>
    </source>
</evidence>
<name>A0A9J5YIX4_SOLCO</name>
<evidence type="ECO:0000256" key="1">
    <source>
        <dbReference type="SAM" id="MobiDB-lite"/>
    </source>
</evidence>
<proteinExistence type="predicted"/>
<sequence length="196" mass="21802">MILSRQQDQLASKTTRKKSKSRDAFKDNAKGKVVGVGSITLSSLCDISEVYQVERLKHNLLSISQLCNVGFKLSFNATTCTIRHATKDTTIIGDSIFRLFYANLCISPDNGEMETLVMGSIIINELLCEDVFGAKLFSVVPYMKGVWPDDFEVSLEGAKRAVRERHSDFPVVGPLSLCFEYHILAHIAATTLIPRK</sequence>